<dbReference type="RefSeq" id="WP_267771428.1">
    <property type="nucleotide sequence ID" value="NZ_JAPNKE010000002.1"/>
</dbReference>
<gene>
    <name evidence="2" type="ORF">OV079_25310</name>
</gene>
<accession>A0A9X3ESW8</accession>
<evidence type="ECO:0000256" key="1">
    <source>
        <dbReference type="SAM" id="Phobius"/>
    </source>
</evidence>
<protein>
    <submittedName>
        <fullName evidence="2">Uncharacterized protein</fullName>
    </submittedName>
</protein>
<keyword evidence="3" id="KW-1185">Reference proteome</keyword>
<name>A0A9X3ESW8_9BACT</name>
<reference evidence="2" key="1">
    <citation type="submission" date="2022-11" db="EMBL/GenBank/DDBJ databases">
        <title>Minimal conservation of predation-associated metabolite biosynthetic gene clusters underscores biosynthetic potential of Myxococcota including descriptions for ten novel species: Archangium lansinium sp. nov., Myxococcus landrumus sp. nov., Nannocystis bai.</title>
        <authorList>
            <person name="Ahearne A."/>
            <person name="Stevens C."/>
            <person name="Phillips K."/>
        </authorList>
    </citation>
    <scope>NUCLEOTIDE SEQUENCE</scope>
    <source>
        <strain evidence="2">Na p29</strain>
    </source>
</reference>
<dbReference type="EMBL" id="JAPNKE010000002">
    <property type="protein sequence ID" value="MCY1008814.1"/>
    <property type="molecule type" value="Genomic_DNA"/>
</dbReference>
<proteinExistence type="predicted"/>
<comment type="caution">
    <text evidence="2">The sequence shown here is derived from an EMBL/GenBank/DDBJ whole genome shotgun (WGS) entry which is preliminary data.</text>
</comment>
<keyword evidence="1" id="KW-0472">Membrane</keyword>
<sequence>MSWIAARLARGLRPCEPAGIEVLDPLAHAPPELVWGLVARGIGVVYAIAFASLTFQVGPLAGREGSHPWQS</sequence>
<organism evidence="2 3">
    <name type="scientific">Nannocystis pusilla</name>
    <dbReference type="NCBI Taxonomy" id="889268"/>
    <lineage>
        <taxon>Bacteria</taxon>
        <taxon>Pseudomonadati</taxon>
        <taxon>Myxococcota</taxon>
        <taxon>Polyangia</taxon>
        <taxon>Nannocystales</taxon>
        <taxon>Nannocystaceae</taxon>
        <taxon>Nannocystis</taxon>
    </lineage>
</organism>
<evidence type="ECO:0000313" key="2">
    <source>
        <dbReference type="EMBL" id="MCY1008814.1"/>
    </source>
</evidence>
<dbReference type="AlphaFoldDB" id="A0A9X3ESW8"/>
<keyword evidence="1" id="KW-0812">Transmembrane</keyword>
<feature type="transmembrane region" description="Helical" evidence="1">
    <location>
        <begin position="33"/>
        <end position="55"/>
    </location>
</feature>
<keyword evidence="1" id="KW-1133">Transmembrane helix</keyword>
<evidence type="ECO:0000313" key="3">
    <source>
        <dbReference type="Proteomes" id="UP001150924"/>
    </source>
</evidence>
<dbReference type="Proteomes" id="UP001150924">
    <property type="component" value="Unassembled WGS sequence"/>
</dbReference>